<comment type="caution">
    <text evidence="1">The sequence shown here is derived from an EMBL/GenBank/DDBJ whole genome shotgun (WGS) entry which is preliminary data.</text>
</comment>
<evidence type="ECO:0000313" key="2">
    <source>
        <dbReference type="Proteomes" id="UP001066276"/>
    </source>
</evidence>
<reference evidence="1" key="1">
    <citation type="journal article" date="2022" name="bioRxiv">
        <title>Sequencing and chromosome-scale assembly of the giantPleurodeles waltlgenome.</title>
        <authorList>
            <person name="Brown T."/>
            <person name="Elewa A."/>
            <person name="Iarovenko S."/>
            <person name="Subramanian E."/>
            <person name="Araus A.J."/>
            <person name="Petzold A."/>
            <person name="Susuki M."/>
            <person name="Suzuki K.-i.T."/>
            <person name="Hayashi T."/>
            <person name="Toyoda A."/>
            <person name="Oliveira C."/>
            <person name="Osipova E."/>
            <person name="Leigh N.D."/>
            <person name="Simon A."/>
            <person name="Yun M.H."/>
        </authorList>
    </citation>
    <scope>NUCLEOTIDE SEQUENCE</scope>
    <source>
        <strain evidence="1">20211129_DDA</strain>
        <tissue evidence="1">Liver</tissue>
    </source>
</reference>
<name>A0AAV7WU65_PLEWA</name>
<dbReference type="EMBL" id="JANPWB010000001">
    <property type="protein sequence ID" value="KAJ1217475.1"/>
    <property type="molecule type" value="Genomic_DNA"/>
</dbReference>
<proteinExistence type="predicted"/>
<evidence type="ECO:0000313" key="1">
    <source>
        <dbReference type="EMBL" id="KAJ1217475.1"/>
    </source>
</evidence>
<accession>A0AAV7WU65</accession>
<gene>
    <name evidence="1" type="ORF">NDU88_005069</name>
</gene>
<protein>
    <submittedName>
        <fullName evidence="1">Uncharacterized protein</fullName>
    </submittedName>
</protein>
<dbReference type="Proteomes" id="UP001066276">
    <property type="component" value="Chromosome 1_1"/>
</dbReference>
<keyword evidence="2" id="KW-1185">Reference proteome</keyword>
<sequence length="292" mass="30075">MAAAGDGSLPFLAVAGDGSLPFLAAAGDGSLPFGAAAVDGSLPFRTALGVGTLSMTLPGALDPLPLRVGVDTIGPMAWVAEVLAWVLPTLARREGGEGREEVNGGEEKLLRDIGVGRGRRFGSGGRGSGCGRCLLCLGAGAWAGCCCEVDGCWVSECLSLCTLGGDTDTVGEDTGDVCMVVRVVSASEVCVLIGVLVMAEVDEDVVHASVSVDATGMEVEGEEGDTVEAVAVEGLPDNRGMLHNLALRRHMPFLQEEEAGDGHVAAVEPVDSEDEEAEDEDNRTAVIQQYFQ</sequence>
<organism evidence="1 2">
    <name type="scientific">Pleurodeles waltl</name>
    <name type="common">Iberian ribbed newt</name>
    <dbReference type="NCBI Taxonomy" id="8319"/>
    <lineage>
        <taxon>Eukaryota</taxon>
        <taxon>Metazoa</taxon>
        <taxon>Chordata</taxon>
        <taxon>Craniata</taxon>
        <taxon>Vertebrata</taxon>
        <taxon>Euteleostomi</taxon>
        <taxon>Amphibia</taxon>
        <taxon>Batrachia</taxon>
        <taxon>Caudata</taxon>
        <taxon>Salamandroidea</taxon>
        <taxon>Salamandridae</taxon>
        <taxon>Pleurodelinae</taxon>
        <taxon>Pleurodeles</taxon>
    </lineage>
</organism>
<dbReference type="AlphaFoldDB" id="A0AAV7WU65"/>